<keyword evidence="2" id="KW-1185">Reference proteome</keyword>
<organism evidence="1 2">
    <name type="scientific">Trachymyrmex septentrionalis</name>
    <dbReference type="NCBI Taxonomy" id="34720"/>
    <lineage>
        <taxon>Eukaryota</taxon>
        <taxon>Metazoa</taxon>
        <taxon>Ecdysozoa</taxon>
        <taxon>Arthropoda</taxon>
        <taxon>Hexapoda</taxon>
        <taxon>Insecta</taxon>
        <taxon>Pterygota</taxon>
        <taxon>Neoptera</taxon>
        <taxon>Endopterygota</taxon>
        <taxon>Hymenoptera</taxon>
        <taxon>Apocrita</taxon>
        <taxon>Aculeata</taxon>
        <taxon>Formicoidea</taxon>
        <taxon>Formicidae</taxon>
        <taxon>Myrmicinae</taxon>
        <taxon>Trachymyrmex</taxon>
    </lineage>
</organism>
<sequence>NNSDGTYGWAVWWDKRNEQRAWTGGWGKRKRVIRWRVGCRKEPVAGRDVLVGEHSVHHRYHTD</sequence>
<dbReference type="Proteomes" id="UP000078541">
    <property type="component" value="Unassembled WGS sequence"/>
</dbReference>
<evidence type="ECO:0000313" key="2">
    <source>
        <dbReference type="Proteomes" id="UP000078541"/>
    </source>
</evidence>
<feature type="non-terminal residue" evidence="1">
    <location>
        <position position="1"/>
    </location>
</feature>
<accession>A0A195FBJ4</accession>
<reference evidence="1 2" key="1">
    <citation type="submission" date="2016-03" db="EMBL/GenBank/DDBJ databases">
        <title>Trachymyrmex septentrionalis WGS genome.</title>
        <authorList>
            <person name="Nygaard S."/>
            <person name="Hu H."/>
            <person name="Boomsma J."/>
            <person name="Zhang G."/>
        </authorList>
    </citation>
    <scope>NUCLEOTIDE SEQUENCE [LARGE SCALE GENOMIC DNA]</scope>
    <source>
        <strain evidence="1">Tsep2-gDNA-1</strain>
        <tissue evidence="1">Whole body</tissue>
    </source>
</reference>
<dbReference type="EMBL" id="KQ981693">
    <property type="protein sequence ID" value="KYN37592.1"/>
    <property type="molecule type" value="Genomic_DNA"/>
</dbReference>
<dbReference type="AlphaFoldDB" id="A0A195FBJ4"/>
<evidence type="ECO:0000313" key="1">
    <source>
        <dbReference type="EMBL" id="KYN37592.1"/>
    </source>
</evidence>
<protein>
    <submittedName>
        <fullName evidence="1">Uncharacterized protein</fullName>
    </submittedName>
</protein>
<name>A0A195FBJ4_9HYME</name>
<proteinExistence type="predicted"/>
<gene>
    <name evidence="1" type="ORF">ALC56_07791</name>
</gene>